<dbReference type="SUPFAM" id="SSF52540">
    <property type="entry name" value="P-loop containing nucleoside triphosphate hydrolases"/>
    <property type="match status" value="1"/>
</dbReference>
<comment type="caution">
    <text evidence="5">The sequence shown here is derived from an EMBL/GenBank/DDBJ whole genome shotgun (WGS) entry which is preliminary data.</text>
</comment>
<gene>
    <name evidence="5" type="ORF">Tsubulata_031338</name>
</gene>
<dbReference type="InterPro" id="IPR045058">
    <property type="entry name" value="GIMA/IAN/Toc"/>
</dbReference>
<evidence type="ECO:0000313" key="5">
    <source>
        <dbReference type="EMBL" id="KAJ4828471.1"/>
    </source>
</evidence>
<dbReference type="InterPro" id="IPR027417">
    <property type="entry name" value="P-loop_NTPase"/>
</dbReference>
<keyword evidence="1" id="KW-0547">Nucleotide-binding</keyword>
<sequence length="252" mass="27738">MATTDQNKEVRNIVIVGKTGNGKSSTGNSILGLVSPRKNAPSLPNEGFRTGTGPSGVTRTSQMKQATTNGQIINVIDTPGLFDSDMMPDQVSEEIVKCMQMAKEGIHAFVGVVSTWNRFSEEEANAFREIVEDCKHRIVLFDNLTNDAETKKKQRMDLLSLVNQVVAKNNGQPYTNEYFERINQVEVILCDAEPLPIQARALRAPKIPAKVKDAVKKEAKDTLVDIKNEIRGQIIHEAVEGIKSTGCRCAIL</sequence>
<evidence type="ECO:0000256" key="2">
    <source>
        <dbReference type="ARBA" id="ARBA00023134"/>
    </source>
</evidence>
<dbReference type="AlphaFoldDB" id="A0A9Q0FDR7"/>
<dbReference type="PANTHER" id="PTHR10903">
    <property type="entry name" value="GTPASE, IMAP FAMILY MEMBER-RELATED"/>
    <property type="match status" value="1"/>
</dbReference>
<protein>
    <recommendedName>
        <fullName evidence="4">AIG1-type G domain-containing protein</fullName>
    </recommendedName>
</protein>
<evidence type="ECO:0000313" key="6">
    <source>
        <dbReference type="Proteomes" id="UP001141552"/>
    </source>
</evidence>
<proteinExistence type="predicted"/>
<dbReference type="EMBL" id="JAKUCV010006168">
    <property type="protein sequence ID" value="KAJ4828471.1"/>
    <property type="molecule type" value="Genomic_DNA"/>
</dbReference>
<organism evidence="5 6">
    <name type="scientific">Turnera subulata</name>
    <dbReference type="NCBI Taxonomy" id="218843"/>
    <lineage>
        <taxon>Eukaryota</taxon>
        <taxon>Viridiplantae</taxon>
        <taxon>Streptophyta</taxon>
        <taxon>Embryophyta</taxon>
        <taxon>Tracheophyta</taxon>
        <taxon>Spermatophyta</taxon>
        <taxon>Magnoliopsida</taxon>
        <taxon>eudicotyledons</taxon>
        <taxon>Gunneridae</taxon>
        <taxon>Pentapetalae</taxon>
        <taxon>rosids</taxon>
        <taxon>fabids</taxon>
        <taxon>Malpighiales</taxon>
        <taxon>Passifloraceae</taxon>
        <taxon>Turnera</taxon>
    </lineage>
</organism>
<keyword evidence="6" id="KW-1185">Reference proteome</keyword>
<reference evidence="5" key="2">
    <citation type="journal article" date="2023" name="Plants (Basel)">
        <title>Annotation of the Turnera subulata (Passifloraceae) Draft Genome Reveals the S-Locus Evolved after the Divergence of Turneroideae from Passifloroideae in a Stepwise Manner.</title>
        <authorList>
            <person name="Henning P.M."/>
            <person name="Roalson E.H."/>
            <person name="Mir W."/>
            <person name="McCubbin A.G."/>
            <person name="Shore J.S."/>
        </authorList>
    </citation>
    <scope>NUCLEOTIDE SEQUENCE</scope>
    <source>
        <strain evidence="5">F60SS</strain>
    </source>
</reference>
<dbReference type="Gene3D" id="3.40.50.300">
    <property type="entry name" value="P-loop containing nucleotide triphosphate hydrolases"/>
    <property type="match status" value="2"/>
</dbReference>
<evidence type="ECO:0000256" key="3">
    <source>
        <dbReference type="SAM" id="MobiDB-lite"/>
    </source>
</evidence>
<evidence type="ECO:0000256" key="1">
    <source>
        <dbReference type="ARBA" id="ARBA00022741"/>
    </source>
</evidence>
<dbReference type="InterPro" id="IPR006703">
    <property type="entry name" value="G_AIG1"/>
</dbReference>
<dbReference type="OrthoDB" id="8954335at2759"/>
<dbReference type="Proteomes" id="UP001141552">
    <property type="component" value="Unassembled WGS sequence"/>
</dbReference>
<dbReference type="PANTHER" id="PTHR10903:SF184">
    <property type="entry name" value="GTP-BINDING PROTEIN A"/>
    <property type="match status" value="1"/>
</dbReference>
<keyword evidence="2" id="KW-0342">GTP-binding</keyword>
<dbReference type="GO" id="GO:0005525">
    <property type="term" value="F:GTP binding"/>
    <property type="evidence" value="ECO:0007669"/>
    <property type="project" value="UniProtKB-KW"/>
</dbReference>
<dbReference type="Pfam" id="PF04548">
    <property type="entry name" value="AIG1"/>
    <property type="match status" value="1"/>
</dbReference>
<accession>A0A9Q0FDR7</accession>
<feature type="domain" description="AIG1-type G" evidence="4">
    <location>
        <begin position="8"/>
        <end position="231"/>
    </location>
</feature>
<evidence type="ECO:0000259" key="4">
    <source>
        <dbReference type="PROSITE" id="PS51720"/>
    </source>
</evidence>
<name>A0A9Q0FDR7_9ROSI</name>
<dbReference type="PROSITE" id="PS51720">
    <property type="entry name" value="G_AIG1"/>
    <property type="match status" value="1"/>
</dbReference>
<reference evidence="5" key="1">
    <citation type="submission" date="2022-02" db="EMBL/GenBank/DDBJ databases">
        <authorList>
            <person name="Henning P.M."/>
            <person name="McCubbin A.G."/>
            <person name="Shore J.S."/>
        </authorList>
    </citation>
    <scope>NUCLEOTIDE SEQUENCE</scope>
    <source>
        <strain evidence="5">F60SS</strain>
        <tissue evidence="5">Leaves</tissue>
    </source>
</reference>
<feature type="region of interest" description="Disordered" evidence="3">
    <location>
        <begin position="27"/>
        <end position="58"/>
    </location>
</feature>